<protein>
    <submittedName>
        <fullName evidence="1">Uncharacterized protein</fullName>
    </submittedName>
</protein>
<keyword evidence="2" id="KW-1185">Reference proteome</keyword>
<dbReference type="AlphaFoldDB" id="A0A9P1N3S2"/>
<evidence type="ECO:0000313" key="2">
    <source>
        <dbReference type="Proteomes" id="UP001152747"/>
    </source>
</evidence>
<sequence>MATLFEFGLTIINYNEGMHCKKLLNHACKNSVVIIKNHVYRNENMVPGSVLNHILKENEMFALKHEKENLFIVSCNKLGEIDEENMKENIEMLVMQSDVVKVFKESTFESIPINSFFRQSISGLYEDQMSSDESDVSLFGTRNISEGEEEAEEADNNDDDSDSEYYMTKLRQALEKKRNETKTKPTDKSPVTDLDLDTYREVISAEIDEHISSLNSFQIDLSVRRLMPAKDIDFCRIIRKVTKSGSLNCNVPVGYIEYAVVFITSDHCSMKEVNHMLVNGELPVVIVDKQTAILYALSQLGNIRLTRYFSTPEKMEHLRTFANYFSIDFNTIRELPKSTLEKIQTFFCKNLYPDWLMRISFYSGSSHKIIATFLGNLKTTGHSIGRALPRSLRRNETAVLDLLEKFDFELGNLAQLKTDLETVSPDPKSAFRNRLVDTTIVNNFIRNKPAANVEKFSRTIRKRKKPFTKDSLEEKYEKFLKRPKSTIPVWCLRKAASTSAIAVNLEDVNEWILASLEFQFVIMVGTVDAGFKTNILLKKESVETDQEYSCTIRSRQVSFLLYNNGVLSSANDVKKFLKENGCVVTNLYKQSEIFEFLRRFPDTCSVHSLEGPVQDIFDGFLKTGNEEKKKQRELKLRKKITSKKH</sequence>
<reference evidence="1" key="1">
    <citation type="submission" date="2022-11" db="EMBL/GenBank/DDBJ databases">
        <authorList>
            <person name="Kikuchi T."/>
        </authorList>
    </citation>
    <scope>NUCLEOTIDE SEQUENCE</scope>
    <source>
        <strain evidence="1">PS1010</strain>
    </source>
</reference>
<dbReference type="EMBL" id="CANHGI010000005">
    <property type="protein sequence ID" value="CAI5450280.1"/>
    <property type="molecule type" value="Genomic_DNA"/>
</dbReference>
<gene>
    <name evidence="1" type="ORF">CAMP_LOCUS12917</name>
</gene>
<accession>A0A9P1N3S2</accession>
<organism evidence="1 2">
    <name type="scientific">Caenorhabditis angaria</name>
    <dbReference type="NCBI Taxonomy" id="860376"/>
    <lineage>
        <taxon>Eukaryota</taxon>
        <taxon>Metazoa</taxon>
        <taxon>Ecdysozoa</taxon>
        <taxon>Nematoda</taxon>
        <taxon>Chromadorea</taxon>
        <taxon>Rhabditida</taxon>
        <taxon>Rhabditina</taxon>
        <taxon>Rhabditomorpha</taxon>
        <taxon>Rhabditoidea</taxon>
        <taxon>Rhabditidae</taxon>
        <taxon>Peloderinae</taxon>
        <taxon>Caenorhabditis</taxon>
    </lineage>
</organism>
<evidence type="ECO:0000313" key="1">
    <source>
        <dbReference type="EMBL" id="CAI5450280.1"/>
    </source>
</evidence>
<name>A0A9P1N3S2_9PELO</name>
<comment type="caution">
    <text evidence="1">The sequence shown here is derived from an EMBL/GenBank/DDBJ whole genome shotgun (WGS) entry which is preliminary data.</text>
</comment>
<dbReference type="Proteomes" id="UP001152747">
    <property type="component" value="Unassembled WGS sequence"/>
</dbReference>
<proteinExistence type="predicted"/>